<evidence type="ECO:0008006" key="5">
    <source>
        <dbReference type="Google" id="ProtNLM"/>
    </source>
</evidence>
<dbReference type="InterPro" id="IPR001969">
    <property type="entry name" value="Aspartic_peptidase_AS"/>
</dbReference>
<keyword evidence="1" id="KW-0378">Hydrolase</keyword>
<reference evidence="3 4" key="1">
    <citation type="submission" date="2018-02" db="EMBL/GenBank/DDBJ databases">
        <title>Genome sequence of the basidiomycete white-rot fungus Phlebia centrifuga.</title>
        <authorList>
            <person name="Granchi Z."/>
            <person name="Peng M."/>
            <person name="de Vries R.P."/>
            <person name="Hilden K."/>
            <person name="Makela M.R."/>
            <person name="Grigoriev I."/>
            <person name="Riley R."/>
        </authorList>
    </citation>
    <scope>NUCLEOTIDE SEQUENCE [LARGE SCALE GENOMIC DNA]</scope>
    <source>
        <strain evidence="3 4">FBCC195</strain>
    </source>
</reference>
<evidence type="ECO:0000313" key="3">
    <source>
        <dbReference type="EMBL" id="PSR73776.1"/>
    </source>
</evidence>
<dbReference type="Proteomes" id="UP000186601">
    <property type="component" value="Unassembled WGS sequence"/>
</dbReference>
<dbReference type="PROSITE" id="PS00141">
    <property type="entry name" value="ASP_PROTEASE"/>
    <property type="match status" value="1"/>
</dbReference>
<evidence type="ECO:0000313" key="4">
    <source>
        <dbReference type="Proteomes" id="UP000186601"/>
    </source>
</evidence>
<dbReference type="PANTHER" id="PTHR15503">
    <property type="entry name" value="LDOC1 RELATED"/>
    <property type="match status" value="1"/>
</dbReference>
<dbReference type="InterPro" id="IPR032567">
    <property type="entry name" value="RTL1-rel"/>
</dbReference>
<gene>
    <name evidence="3" type="ORF">PHLCEN_2v10346</name>
</gene>
<dbReference type="Gene3D" id="2.40.70.10">
    <property type="entry name" value="Acid Proteases"/>
    <property type="match status" value="1"/>
</dbReference>
<accession>A0A2R6NN04</accession>
<organism evidence="3 4">
    <name type="scientific">Hermanssonia centrifuga</name>
    <dbReference type="NCBI Taxonomy" id="98765"/>
    <lineage>
        <taxon>Eukaryota</taxon>
        <taxon>Fungi</taxon>
        <taxon>Dikarya</taxon>
        <taxon>Basidiomycota</taxon>
        <taxon>Agaricomycotina</taxon>
        <taxon>Agaricomycetes</taxon>
        <taxon>Polyporales</taxon>
        <taxon>Meruliaceae</taxon>
        <taxon>Hermanssonia</taxon>
    </lineage>
</organism>
<comment type="caution">
    <text evidence="3">The sequence shown here is derived from an EMBL/GenBank/DDBJ whole genome shotgun (WGS) entry which is preliminary data.</text>
</comment>
<evidence type="ECO:0000256" key="2">
    <source>
        <dbReference type="SAM" id="MobiDB-lite"/>
    </source>
</evidence>
<dbReference type="CDD" id="cd00303">
    <property type="entry name" value="retropepsin_like"/>
    <property type="match status" value="1"/>
</dbReference>
<dbReference type="SUPFAM" id="SSF50630">
    <property type="entry name" value="Acid proteases"/>
    <property type="match status" value="1"/>
</dbReference>
<dbReference type="SUPFAM" id="SSF56672">
    <property type="entry name" value="DNA/RNA polymerases"/>
    <property type="match status" value="1"/>
</dbReference>
<feature type="region of interest" description="Disordered" evidence="2">
    <location>
        <begin position="116"/>
        <end position="136"/>
    </location>
</feature>
<dbReference type="EMBL" id="MLYV02001062">
    <property type="protein sequence ID" value="PSR73776.1"/>
    <property type="molecule type" value="Genomic_DNA"/>
</dbReference>
<dbReference type="OrthoDB" id="2768905at2759"/>
<feature type="region of interest" description="Disordered" evidence="2">
    <location>
        <begin position="176"/>
        <end position="195"/>
    </location>
</feature>
<sequence>MREGKDLGTWKGFVNELAQIYGQRDDKEGAKKEITALFTNKDLASKDFVKYAERFCTLGRLTGYNNGLLIDKLREVLPRDMRLVLAGKDESVSWMLDVLLNINKIVNSEKSWGTVFSKGGSDDHQTPMAKGKGKNKDKQVAIAMADKKKFCHICKKMSHNTDDCYQLAKNSDKKPKAKYQSMGYDNRTGGNGSQASRNFKVKKMRMIEVEITDDEGETPQPSTSVLSARIEELEDADETALVGKDEAQSRSDKVQPHTTLDFWKTYISCNKNVFKLPVTLWVYGKKVQVEALVDSGATTLFINKSILKSNNLVTYKLANPYNVKNADGTFNKSGQIDKFVQAYVKIRSHRTTHLLLITNLRDKDMMLGYTYLLKHNPEINWQKGEWKFTRYPESCAHRTHKIDLVTEEETNELQLQQREDPWVTPLDKLGEECPENPHIDWFSTENPEDLEIAKCVAEILEMNPEVEDDDTSKWQTLVPEHLHEFGDIFSKKKSERMPVRKPYDHGIDFVKDASVPKPAKLYPLSPKERNFLDEWIEEKLRQGYITESKS</sequence>
<dbReference type="InterPro" id="IPR021109">
    <property type="entry name" value="Peptidase_aspartic_dom_sf"/>
</dbReference>
<protein>
    <recommendedName>
        <fullName evidence="5">Peptidase A2 domain-containing protein</fullName>
    </recommendedName>
</protein>
<name>A0A2R6NN04_9APHY</name>
<dbReference type="GO" id="GO:0004190">
    <property type="term" value="F:aspartic-type endopeptidase activity"/>
    <property type="evidence" value="ECO:0007669"/>
    <property type="project" value="UniProtKB-KW"/>
</dbReference>
<proteinExistence type="predicted"/>
<keyword evidence="4" id="KW-1185">Reference proteome</keyword>
<keyword evidence="1" id="KW-0645">Protease</keyword>
<dbReference type="STRING" id="98765.A0A2R6NN04"/>
<evidence type="ECO:0000256" key="1">
    <source>
        <dbReference type="ARBA" id="ARBA00022750"/>
    </source>
</evidence>
<dbReference type="InterPro" id="IPR043502">
    <property type="entry name" value="DNA/RNA_pol_sf"/>
</dbReference>
<dbReference type="GO" id="GO:0006508">
    <property type="term" value="P:proteolysis"/>
    <property type="evidence" value="ECO:0007669"/>
    <property type="project" value="InterPro"/>
</dbReference>
<keyword evidence="1" id="KW-0064">Aspartyl protease</keyword>
<dbReference type="AlphaFoldDB" id="A0A2R6NN04"/>
<dbReference type="PANTHER" id="PTHR15503:SF22">
    <property type="entry name" value="TRANSPOSON TY3-I GAG POLYPROTEIN"/>
    <property type="match status" value="1"/>
</dbReference>